<proteinExistence type="evidence at transcript level"/>
<organism evidence="2">
    <name type="scientific">Phallusia mammillata</name>
    <dbReference type="NCBI Taxonomy" id="59560"/>
    <lineage>
        <taxon>Eukaryota</taxon>
        <taxon>Metazoa</taxon>
        <taxon>Chordata</taxon>
        <taxon>Tunicata</taxon>
        <taxon>Ascidiacea</taxon>
        <taxon>Phlebobranchia</taxon>
        <taxon>Ascidiidae</taxon>
        <taxon>Phallusia</taxon>
    </lineage>
</organism>
<feature type="domain" description="Death" evidence="1">
    <location>
        <begin position="24"/>
        <end position="77"/>
    </location>
</feature>
<protein>
    <submittedName>
        <fullName evidence="2">Uncharacterized protein LOC100179982</fullName>
    </submittedName>
</protein>
<dbReference type="AlphaFoldDB" id="A0A6F9DHM9"/>
<dbReference type="SUPFAM" id="SSF47986">
    <property type="entry name" value="DEATH domain"/>
    <property type="match status" value="1"/>
</dbReference>
<sequence>MYREESQLPTIFYEYIDKIQNNLWFKFIRLLGMNDAEIQNITRNNSGLTEWKYQTLERWKTLLGHQTDAEYRQILEKTCNEIQRHQQSDVNLPPHLQNGVEISRKIYHFIDKHNGEQWKRLVHVRFNLPPSDISLLEQTYAEDFLELKYQTVLKYATFHGKTRSELPHYLEGIQPVMATDS</sequence>
<evidence type="ECO:0000259" key="1">
    <source>
        <dbReference type="PROSITE" id="PS50017"/>
    </source>
</evidence>
<accession>A0A6F9DHM9</accession>
<name>A0A6F9DHM9_9ASCI</name>
<gene>
    <name evidence="2" type="primary">LOC100179982</name>
</gene>
<dbReference type="GO" id="GO:0007165">
    <property type="term" value="P:signal transduction"/>
    <property type="evidence" value="ECO:0007669"/>
    <property type="project" value="InterPro"/>
</dbReference>
<evidence type="ECO:0000313" key="2">
    <source>
        <dbReference type="EMBL" id="CAB3262489.1"/>
    </source>
</evidence>
<dbReference type="Pfam" id="PF00531">
    <property type="entry name" value="Death"/>
    <property type="match status" value="1"/>
</dbReference>
<dbReference type="PROSITE" id="PS50017">
    <property type="entry name" value="DEATH_DOMAIN"/>
    <property type="match status" value="1"/>
</dbReference>
<dbReference type="InterPro" id="IPR000488">
    <property type="entry name" value="Death_dom"/>
</dbReference>
<dbReference type="InterPro" id="IPR011029">
    <property type="entry name" value="DEATH-like_dom_sf"/>
</dbReference>
<dbReference type="EMBL" id="LR786678">
    <property type="protein sequence ID" value="CAB3262489.1"/>
    <property type="molecule type" value="mRNA"/>
</dbReference>
<reference evidence="2" key="1">
    <citation type="submission" date="2020-04" db="EMBL/GenBank/DDBJ databases">
        <authorList>
            <person name="Neveu A P."/>
        </authorList>
    </citation>
    <scope>NUCLEOTIDE SEQUENCE</scope>
    <source>
        <tissue evidence="2">Whole embryo</tissue>
    </source>
</reference>
<dbReference type="Gene3D" id="1.10.533.10">
    <property type="entry name" value="Death Domain, Fas"/>
    <property type="match status" value="1"/>
</dbReference>